<organism evidence="2 3">
    <name type="scientific">Archangium gephyra</name>
    <dbReference type="NCBI Taxonomy" id="48"/>
    <lineage>
        <taxon>Bacteria</taxon>
        <taxon>Pseudomonadati</taxon>
        <taxon>Myxococcota</taxon>
        <taxon>Myxococcia</taxon>
        <taxon>Myxococcales</taxon>
        <taxon>Cystobacterineae</taxon>
        <taxon>Archangiaceae</taxon>
        <taxon>Archangium</taxon>
    </lineage>
</organism>
<feature type="chain" id="PRO_5016181775" description="Lipoprotein" evidence="1">
    <location>
        <begin position="22"/>
        <end position="257"/>
    </location>
</feature>
<dbReference type="AlphaFoldDB" id="A0A2W5TKM5"/>
<dbReference type="Proteomes" id="UP000249061">
    <property type="component" value="Unassembled WGS sequence"/>
</dbReference>
<evidence type="ECO:0000256" key="1">
    <source>
        <dbReference type="SAM" id="SignalP"/>
    </source>
</evidence>
<proteinExistence type="predicted"/>
<keyword evidence="1" id="KW-0732">Signal</keyword>
<comment type="caution">
    <text evidence="2">The sequence shown here is derived from an EMBL/GenBank/DDBJ whole genome shotgun (WGS) entry which is preliminary data.</text>
</comment>
<name>A0A2W5TKM5_9BACT</name>
<protein>
    <recommendedName>
        <fullName evidence="4">Lipoprotein</fullName>
    </recommendedName>
</protein>
<gene>
    <name evidence="2" type="ORF">DI536_16145</name>
</gene>
<evidence type="ECO:0000313" key="3">
    <source>
        <dbReference type="Proteomes" id="UP000249061"/>
    </source>
</evidence>
<sequence>MRYEPSPMRTLLFAVLSVALAACSPPPRTPVDAGPDTSCGLDCTAQQEFGLIVNRCFEYSSDPLAPEVLQPSLGAWVREVFELEGGVKTIPVEYRQGGQILGIDYFAFDSGNLVLMRRIARNSSVTYRSGTTITGVTWLPLGAGANQNFSTTRDAFLSSDNSSTSTVYRVTTSDSTASEKRNPAGVATDTAFTLIFGETPDHGSDSRRVFVPGTGFTVITSPFNLAGNPSAIPNHLQRIRDIGTPDAGPEGCSLGVP</sequence>
<reference evidence="2 3" key="1">
    <citation type="submission" date="2017-08" db="EMBL/GenBank/DDBJ databases">
        <title>Infants hospitalized years apart are colonized by the same room-sourced microbial strains.</title>
        <authorList>
            <person name="Brooks B."/>
            <person name="Olm M.R."/>
            <person name="Firek B.A."/>
            <person name="Baker R."/>
            <person name="Thomas B.C."/>
            <person name="Morowitz M.J."/>
            <person name="Banfield J.F."/>
        </authorList>
    </citation>
    <scope>NUCLEOTIDE SEQUENCE [LARGE SCALE GENOMIC DNA]</scope>
    <source>
        <strain evidence="2">S2_003_000_R2_14</strain>
    </source>
</reference>
<evidence type="ECO:0008006" key="4">
    <source>
        <dbReference type="Google" id="ProtNLM"/>
    </source>
</evidence>
<dbReference type="PROSITE" id="PS51257">
    <property type="entry name" value="PROKAR_LIPOPROTEIN"/>
    <property type="match status" value="1"/>
</dbReference>
<dbReference type="EMBL" id="QFQP01000013">
    <property type="protein sequence ID" value="PZR11865.1"/>
    <property type="molecule type" value="Genomic_DNA"/>
</dbReference>
<evidence type="ECO:0000313" key="2">
    <source>
        <dbReference type="EMBL" id="PZR11865.1"/>
    </source>
</evidence>
<accession>A0A2W5TKM5</accession>
<feature type="signal peptide" evidence="1">
    <location>
        <begin position="1"/>
        <end position="21"/>
    </location>
</feature>